<gene>
    <name evidence="1" type="ORF">H2204_009142</name>
</gene>
<protein>
    <submittedName>
        <fullName evidence="1">Uncharacterized protein</fullName>
    </submittedName>
</protein>
<accession>A0AA38XZZ0</accession>
<comment type="caution">
    <text evidence="1">The sequence shown here is derived from an EMBL/GenBank/DDBJ whole genome shotgun (WGS) entry which is preliminary data.</text>
</comment>
<organism evidence="1">
    <name type="scientific">Knufia peltigerae</name>
    <dbReference type="NCBI Taxonomy" id="1002370"/>
    <lineage>
        <taxon>Eukaryota</taxon>
        <taxon>Fungi</taxon>
        <taxon>Dikarya</taxon>
        <taxon>Ascomycota</taxon>
        <taxon>Pezizomycotina</taxon>
        <taxon>Eurotiomycetes</taxon>
        <taxon>Chaetothyriomycetidae</taxon>
        <taxon>Chaetothyriales</taxon>
        <taxon>Trichomeriaceae</taxon>
        <taxon>Knufia</taxon>
    </lineage>
</organism>
<proteinExistence type="predicted"/>
<reference evidence="1" key="1">
    <citation type="submission" date="2022-10" db="EMBL/GenBank/DDBJ databases">
        <title>Culturing micro-colonial fungi from biological soil crusts in the Mojave desert and describing Neophaeococcomyces mojavensis, and introducing the new genera and species Taxawa tesnikishii.</title>
        <authorList>
            <person name="Kurbessoian T."/>
            <person name="Stajich J.E."/>
        </authorList>
    </citation>
    <scope>NUCLEOTIDE SEQUENCE</scope>
    <source>
        <strain evidence="1">TK_35</strain>
    </source>
</reference>
<evidence type="ECO:0000313" key="1">
    <source>
        <dbReference type="EMBL" id="KAJ9628984.1"/>
    </source>
</evidence>
<dbReference type="EMBL" id="JAPDRN010000070">
    <property type="protein sequence ID" value="KAJ9628984.1"/>
    <property type="molecule type" value="Genomic_DNA"/>
</dbReference>
<name>A0AA38XZZ0_9EURO</name>
<dbReference type="AlphaFoldDB" id="A0AA38XZZ0"/>
<sequence>MTAPAVTLHPQLLSQRGNVMEVEQFTSTRQKAIALFKSQPKGGKDIVSLDAIFISLCSLASAQPEATAAKQARTTARPGNQQPPAPWFIETLAALKGKGESITVARFLMFANRFPVKRMDQVNAARWLRDAGYIPRKTGGNLVFDL</sequence>